<sequence length="793" mass="87868">MIVHPRFPVEPWQVREVGLDIGVLAQSESLFALSNGHIGVRGNLDEGDPSGLPGTYLNSFYEVRPLPYAEAGYGFPETGQSVLNVTNGKLIRLLVDDEPFDLRYGDVLEHERVLDLRAGLLHRSVLWSSPSGQRIRVRSTRLVSLTQRAILAIRYQVEPVDDESRVVVQSELVANEDMPTQSADPRVAAILDNPLHAVEHGGRDTRALLLHRTRTSRLQIAAGMDHEIVAEHGYGCDLEVQPDWARLSVNHLVQPGEKLTLTKYVAYGWSSQRSLPALRDQVGAALIAARHTGWQKLVESQRAALDAFWSGADVEIDGAPAVQQAVRFALFHTFQAASRAEQRAIPAKGLTGSGYDGHAFWDSECFVLPVLTATAPHAAADALRWRHSTLELARERAHTLHLRGAAFPWRTIRGQECSGYWPAGTAALHINADIAVAAHRYVQWTGDEDFERDHALALLVETARLWQSVGYYGADGRFHIDGVTGPDEYSAVVDDNVYTNLMAGRNLAAAAEVALRWPEQASDLDVTGEEIEAWRAAAGAMAVPYDEARRVHQQDKGFTEHEVWDFERSARRDRYPLLLHAPYFELYRKQVIKQADLMLAMHWCGDAFTTEEKARAFAYYEPLTVRDSSLSACTQAVMAAEVGQLDLAADYLAEAAMMDLHDLQQNTRNGLHIASLAGTWLALVAGFGGMRDHGGQLSFRPQLPPGWSRLRFTVRWRGRRVGVSVDAETVRYELIDGHDTSELELLHCGEPVRLVPGSSQTRPVVLVEPLTPRPTQPLGREPVSIAELDAVSD</sequence>
<dbReference type="Pfam" id="PF03633">
    <property type="entry name" value="Glyco_hydro_65C"/>
    <property type="match status" value="1"/>
</dbReference>
<evidence type="ECO:0000259" key="5">
    <source>
        <dbReference type="Pfam" id="PF03636"/>
    </source>
</evidence>
<dbReference type="RefSeq" id="WP_269443704.1">
    <property type="nucleotide sequence ID" value="NZ_CP097463.1"/>
</dbReference>
<accession>A0ABY7K1H9</accession>
<dbReference type="Gene3D" id="1.50.10.10">
    <property type="match status" value="1"/>
</dbReference>
<evidence type="ECO:0000313" key="6">
    <source>
        <dbReference type="EMBL" id="WAX57166.1"/>
    </source>
</evidence>
<dbReference type="InterPro" id="IPR005195">
    <property type="entry name" value="Glyco_hydro_65_M"/>
</dbReference>
<dbReference type="Pfam" id="PF03632">
    <property type="entry name" value="Glyco_hydro_65m"/>
    <property type="match status" value="1"/>
</dbReference>
<evidence type="ECO:0000256" key="1">
    <source>
        <dbReference type="ARBA" id="ARBA00006768"/>
    </source>
</evidence>
<protein>
    <recommendedName>
        <fullName evidence="8">Glycoside hydrolase family 65 protein</fullName>
    </recommendedName>
</protein>
<keyword evidence="2" id="KW-0326">Glycosidase</keyword>
<dbReference type="PANTHER" id="PTHR11051">
    <property type="entry name" value="GLYCOSYL HYDROLASE-RELATED"/>
    <property type="match status" value="1"/>
</dbReference>
<dbReference type="SUPFAM" id="SSF74650">
    <property type="entry name" value="Galactose mutarotase-like"/>
    <property type="match status" value="1"/>
</dbReference>
<comment type="similarity">
    <text evidence="1">Belongs to the glycosyl hydrolase 65 family.</text>
</comment>
<dbReference type="PIRSF" id="PIRSF036289">
    <property type="entry name" value="Glycosyl_hydrolase_malt_phosph"/>
    <property type="match status" value="1"/>
</dbReference>
<evidence type="ECO:0000256" key="2">
    <source>
        <dbReference type="ARBA" id="ARBA00023295"/>
    </source>
</evidence>
<dbReference type="InterPro" id="IPR017045">
    <property type="entry name" value="Malt_Pase/Glycosyl_Hdrlase"/>
</dbReference>
<dbReference type="EMBL" id="CP097463">
    <property type="protein sequence ID" value="WAX57166.1"/>
    <property type="molecule type" value="Genomic_DNA"/>
</dbReference>
<evidence type="ECO:0000313" key="7">
    <source>
        <dbReference type="Proteomes" id="UP001164693"/>
    </source>
</evidence>
<organism evidence="6 7">
    <name type="scientific">Jatrophihabitans cynanchi</name>
    <dbReference type="NCBI Taxonomy" id="2944128"/>
    <lineage>
        <taxon>Bacteria</taxon>
        <taxon>Bacillati</taxon>
        <taxon>Actinomycetota</taxon>
        <taxon>Actinomycetes</taxon>
        <taxon>Jatrophihabitantales</taxon>
        <taxon>Jatrophihabitantaceae</taxon>
        <taxon>Jatrophihabitans</taxon>
    </lineage>
</organism>
<dbReference type="InterPro" id="IPR008928">
    <property type="entry name" value="6-hairpin_glycosidase_sf"/>
</dbReference>
<dbReference type="Gene3D" id="2.70.98.40">
    <property type="entry name" value="Glycoside hydrolase, family 65, N-terminal domain"/>
    <property type="match status" value="1"/>
</dbReference>
<dbReference type="Proteomes" id="UP001164693">
    <property type="component" value="Chromosome"/>
</dbReference>
<evidence type="ECO:0000259" key="3">
    <source>
        <dbReference type="Pfam" id="PF03632"/>
    </source>
</evidence>
<dbReference type="InterPro" id="IPR012341">
    <property type="entry name" value="6hp_glycosidase-like_sf"/>
</dbReference>
<gene>
    <name evidence="6" type="ORF">M6B22_22020</name>
</gene>
<dbReference type="InterPro" id="IPR037018">
    <property type="entry name" value="GH65_N"/>
</dbReference>
<dbReference type="SUPFAM" id="SSF48208">
    <property type="entry name" value="Six-hairpin glycosidases"/>
    <property type="match status" value="1"/>
</dbReference>
<dbReference type="InterPro" id="IPR011013">
    <property type="entry name" value="Gal_mutarotase_sf_dom"/>
</dbReference>
<name>A0ABY7K1H9_9ACTN</name>
<keyword evidence="2" id="KW-0378">Hydrolase</keyword>
<dbReference type="PANTHER" id="PTHR11051:SF13">
    <property type="entry name" value="GLYCOSYL TRANSFERASE"/>
    <property type="match status" value="1"/>
</dbReference>
<feature type="domain" description="Glycoside hydrolase family 65 C-terminal" evidence="4">
    <location>
        <begin position="690"/>
        <end position="754"/>
    </location>
</feature>
<keyword evidence="7" id="KW-1185">Reference proteome</keyword>
<feature type="domain" description="Glycoside hydrolase family 65 central catalytic" evidence="3">
    <location>
        <begin position="327"/>
        <end position="680"/>
    </location>
</feature>
<dbReference type="InterPro" id="IPR005196">
    <property type="entry name" value="Glyco_hydro_65_N"/>
</dbReference>
<feature type="domain" description="Glycoside hydrolase family 65 N-terminal" evidence="5">
    <location>
        <begin position="16"/>
        <end position="270"/>
    </location>
</feature>
<dbReference type="Gene3D" id="2.60.420.10">
    <property type="entry name" value="Maltose phosphorylase, domain 3"/>
    <property type="match status" value="1"/>
</dbReference>
<evidence type="ECO:0008006" key="8">
    <source>
        <dbReference type="Google" id="ProtNLM"/>
    </source>
</evidence>
<dbReference type="Pfam" id="PF03636">
    <property type="entry name" value="Glyco_hydro_65N"/>
    <property type="match status" value="1"/>
</dbReference>
<dbReference type="InterPro" id="IPR005194">
    <property type="entry name" value="Glyco_hydro_65_C"/>
</dbReference>
<reference evidence="6" key="1">
    <citation type="submission" date="2022-05" db="EMBL/GenBank/DDBJ databases">
        <title>Jatrophihabitans sp. SB3-54 whole genome sequence.</title>
        <authorList>
            <person name="Suh M.K."/>
            <person name="Eom M.K."/>
            <person name="Kim J.S."/>
            <person name="Kim H.S."/>
            <person name="Do H.E."/>
            <person name="Shin Y.K."/>
            <person name="Lee J.-S."/>
        </authorList>
    </citation>
    <scope>NUCLEOTIDE SEQUENCE</scope>
    <source>
        <strain evidence="6">SB3-54</strain>
    </source>
</reference>
<proteinExistence type="inferred from homology"/>
<evidence type="ECO:0000259" key="4">
    <source>
        <dbReference type="Pfam" id="PF03633"/>
    </source>
</evidence>